<evidence type="ECO:0000313" key="5">
    <source>
        <dbReference type="EMBL" id="RXH55428.1"/>
    </source>
</evidence>
<dbReference type="OrthoDB" id="113381at2"/>
<dbReference type="PANTHER" id="PTHR23073">
    <property type="entry name" value="26S PROTEASOME REGULATORY SUBUNIT"/>
    <property type="match status" value="1"/>
</dbReference>
<reference evidence="6" key="2">
    <citation type="submission" date="2019-02" db="EMBL/GenBank/DDBJ databases">
        <title>Granulicella sibirica sp. nov., a psychrotolerant acidobacterium isolated from an organic soil layer in forested tundra, West Siberia.</title>
        <authorList>
            <person name="Oshkin I.Y."/>
            <person name="Kulichevskaya I.S."/>
            <person name="Rijpstra W.I.C."/>
            <person name="Sinninghe Damste J.S."/>
            <person name="Rakitin A.L."/>
            <person name="Ravin N.V."/>
            <person name="Dedysh S.N."/>
        </authorList>
    </citation>
    <scope>NUCLEOTIDE SEQUENCE [LARGE SCALE GENOMIC DNA]</scope>
    <source>
        <strain evidence="6">AF10</strain>
    </source>
</reference>
<protein>
    <submittedName>
        <fullName evidence="5">Cell division protein FtsH</fullName>
    </submittedName>
</protein>
<reference evidence="5 6" key="1">
    <citation type="submission" date="2018-11" db="EMBL/GenBank/DDBJ databases">
        <authorList>
            <person name="Mardanov A.V."/>
            <person name="Ravin N.V."/>
            <person name="Dedysh S.N."/>
        </authorList>
    </citation>
    <scope>NUCLEOTIDE SEQUENCE [LARGE SCALE GENOMIC DNA]</scope>
    <source>
        <strain evidence="5 6">AF10</strain>
    </source>
</reference>
<dbReference type="Gene3D" id="3.40.50.300">
    <property type="entry name" value="P-loop containing nucleotide triphosphate hydrolases"/>
    <property type="match status" value="1"/>
</dbReference>
<dbReference type="GO" id="GO:0016887">
    <property type="term" value="F:ATP hydrolysis activity"/>
    <property type="evidence" value="ECO:0007669"/>
    <property type="project" value="InterPro"/>
</dbReference>
<comment type="similarity">
    <text evidence="1">Belongs to the AAA ATPase family.</text>
</comment>
<keyword evidence="5" id="KW-0131">Cell cycle</keyword>
<dbReference type="SUPFAM" id="SSF52540">
    <property type="entry name" value="P-loop containing nucleoside triphosphate hydrolases"/>
    <property type="match status" value="1"/>
</dbReference>
<dbReference type="InterPro" id="IPR003593">
    <property type="entry name" value="AAA+_ATPase"/>
</dbReference>
<gene>
    <name evidence="5" type="ORF">GRAN_4532</name>
</gene>
<organism evidence="5 6">
    <name type="scientific">Granulicella sibirica</name>
    <dbReference type="NCBI Taxonomy" id="2479048"/>
    <lineage>
        <taxon>Bacteria</taxon>
        <taxon>Pseudomonadati</taxon>
        <taxon>Acidobacteriota</taxon>
        <taxon>Terriglobia</taxon>
        <taxon>Terriglobales</taxon>
        <taxon>Acidobacteriaceae</taxon>
        <taxon>Granulicella</taxon>
    </lineage>
</organism>
<keyword evidence="3" id="KW-0067">ATP-binding</keyword>
<dbReference type="Proteomes" id="UP000289437">
    <property type="component" value="Unassembled WGS sequence"/>
</dbReference>
<keyword evidence="2" id="KW-0547">Nucleotide-binding</keyword>
<sequence>MEHFDVILVLARIALDAEGSRSVQQIERLRDLLKASDADQSAKLNRLLNRAGRKHTMAPLAMNEMRLTADAVRRQLSGEVLLPSTPYPTDRETGTPLARVIFPTAASEAAPILNESLAMAIGDLLAEWKRTEDLAKVGAKPHMRCLLYGQPGVGKTKLARYLAAQMGLPCVEARLDGLMSSFLGTTARNIGALFDFANRYRCVLFLDEFDALAKARDDAQEIGEIKRVVNALLQSLDARNGVGVTLAATNHEHLLDAAVWRRFDSRIAIPVPDQDARAILLTNFLKPLPVAAADLQLLVWATESMSGADIEMLVEAGKRFLVLRVEQTAEASTNETRPFQRVDGGLILEALRRQAVLNVRIFHADRADLLMGPKDRLAKALDEAGFNQTDIGRLFGLSQSAVSRRKKRGEASEPRTEEMVHG</sequence>
<dbReference type="InterPro" id="IPR003959">
    <property type="entry name" value="ATPase_AAA_core"/>
</dbReference>
<dbReference type="InterPro" id="IPR027417">
    <property type="entry name" value="P-loop_NTPase"/>
</dbReference>
<dbReference type="InterPro" id="IPR050221">
    <property type="entry name" value="26S_Proteasome_ATPase"/>
</dbReference>
<keyword evidence="6" id="KW-1185">Reference proteome</keyword>
<evidence type="ECO:0000256" key="2">
    <source>
        <dbReference type="ARBA" id="ARBA00022741"/>
    </source>
</evidence>
<proteinExistence type="inferred from homology"/>
<evidence type="ECO:0000256" key="1">
    <source>
        <dbReference type="ARBA" id="ARBA00006914"/>
    </source>
</evidence>
<dbReference type="SMART" id="SM00382">
    <property type="entry name" value="AAA"/>
    <property type="match status" value="1"/>
</dbReference>
<dbReference type="RefSeq" id="WP_128915059.1">
    <property type="nucleotide sequence ID" value="NZ_RDSM01000003.1"/>
</dbReference>
<name>A0A4Q0T0F6_9BACT</name>
<evidence type="ECO:0000256" key="3">
    <source>
        <dbReference type="ARBA" id="ARBA00022840"/>
    </source>
</evidence>
<accession>A0A4Q0T0F6</accession>
<comment type="caution">
    <text evidence="5">The sequence shown here is derived from an EMBL/GenBank/DDBJ whole genome shotgun (WGS) entry which is preliminary data.</text>
</comment>
<dbReference type="CDD" id="cd19481">
    <property type="entry name" value="RecA-like_protease"/>
    <property type="match status" value="1"/>
</dbReference>
<dbReference type="EMBL" id="RDSM01000003">
    <property type="protein sequence ID" value="RXH55428.1"/>
    <property type="molecule type" value="Genomic_DNA"/>
</dbReference>
<feature type="domain" description="AAA+ ATPase" evidence="4">
    <location>
        <begin position="141"/>
        <end position="273"/>
    </location>
</feature>
<dbReference type="AlphaFoldDB" id="A0A4Q0T0F6"/>
<dbReference type="GO" id="GO:0005524">
    <property type="term" value="F:ATP binding"/>
    <property type="evidence" value="ECO:0007669"/>
    <property type="project" value="UniProtKB-KW"/>
</dbReference>
<evidence type="ECO:0000313" key="6">
    <source>
        <dbReference type="Proteomes" id="UP000289437"/>
    </source>
</evidence>
<evidence type="ECO:0000259" key="4">
    <source>
        <dbReference type="SMART" id="SM00382"/>
    </source>
</evidence>
<dbReference type="Pfam" id="PF00004">
    <property type="entry name" value="AAA"/>
    <property type="match status" value="1"/>
</dbReference>
<keyword evidence="5" id="KW-0132">Cell division</keyword>
<dbReference type="GO" id="GO:0051301">
    <property type="term" value="P:cell division"/>
    <property type="evidence" value="ECO:0007669"/>
    <property type="project" value="UniProtKB-KW"/>
</dbReference>